<dbReference type="AlphaFoldDB" id="A0A563VQT9"/>
<accession>A0A563VQT9</accession>
<dbReference type="Proteomes" id="UP000320055">
    <property type="component" value="Unassembled WGS sequence"/>
</dbReference>
<keyword evidence="2" id="KW-1185">Reference proteome</keyword>
<sequence length="50" mass="5705">MRDTTDSSTGNIRLVVDRTSCTSCADSAIREFYRRRPEITLDVVQGKRID</sequence>
<gene>
    <name evidence="1" type="ORF">H1P_220012</name>
</gene>
<evidence type="ECO:0000313" key="2">
    <source>
        <dbReference type="Proteomes" id="UP000320055"/>
    </source>
</evidence>
<protein>
    <submittedName>
        <fullName evidence="1">Uncharacterized protein</fullName>
    </submittedName>
</protein>
<evidence type="ECO:0000313" key="1">
    <source>
        <dbReference type="EMBL" id="VEP13771.1"/>
    </source>
</evidence>
<reference evidence="1 2" key="1">
    <citation type="submission" date="2019-01" db="EMBL/GenBank/DDBJ databases">
        <authorList>
            <person name="Brito A."/>
        </authorList>
    </citation>
    <scope>NUCLEOTIDE SEQUENCE [LARGE SCALE GENOMIC DNA]</scope>
    <source>
        <strain evidence="1">1</strain>
    </source>
</reference>
<dbReference type="EMBL" id="CAACVJ010000135">
    <property type="protein sequence ID" value="VEP13771.1"/>
    <property type="molecule type" value="Genomic_DNA"/>
</dbReference>
<organism evidence="1 2">
    <name type="scientific">Hyella patelloides LEGE 07179</name>
    <dbReference type="NCBI Taxonomy" id="945734"/>
    <lineage>
        <taxon>Bacteria</taxon>
        <taxon>Bacillati</taxon>
        <taxon>Cyanobacteriota</taxon>
        <taxon>Cyanophyceae</taxon>
        <taxon>Pleurocapsales</taxon>
        <taxon>Hyellaceae</taxon>
        <taxon>Hyella</taxon>
    </lineage>
</organism>
<dbReference type="RefSeq" id="WP_186375835.1">
    <property type="nucleotide sequence ID" value="NZ_LR213783.1"/>
</dbReference>
<proteinExistence type="predicted"/>
<name>A0A563VQT9_9CYAN</name>